<dbReference type="GO" id="GO:0016853">
    <property type="term" value="F:isomerase activity"/>
    <property type="evidence" value="ECO:0007669"/>
    <property type="project" value="UniProtKB-KW"/>
</dbReference>
<proteinExistence type="predicted"/>
<organism evidence="2 3">
    <name type="scientific">candidate division MSBL1 archaeon SCGC-AAA259A05</name>
    <dbReference type="NCBI Taxonomy" id="1698259"/>
    <lineage>
        <taxon>Archaea</taxon>
        <taxon>Methanobacteriati</taxon>
        <taxon>Methanobacteriota</taxon>
        <taxon>candidate division MSBL1</taxon>
    </lineage>
</organism>
<dbReference type="InterPro" id="IPR036237">
    <property type="entry name" value="Xyl_isomerase-like_sf"/>
</dbReference>
<evidence type="ECO:0000313" key="3">
    <source>
        <dbReference type="Proteomes" id="UP000070163"/>
    </source>
</evidence>
<gene>
    <name evidence="2" type="ORF">AKJ57_02340</name>
</gene>
<dbReference type="Pfam" id="PF01261">
    <property type="entry name" value="AP_endonuc_2"/>
    <property type="match status" value="1"/>
</dbReference>
<feature type="domain" description="Xylose isomerase-like TIM barrel" evidence="1">
    <location>
        <begin position="43"/>
        <end position="246"/>
    </location>
</feature>
<dbReference type="EMBL" id="LHXJ01000020">
    <property type="protein sequence ID" value="KXA91128.1"/>
    <property type="molecule type" value="Genomic_DNA"/>
</dbReference>
<evidence type="ECO:0000259" key="1">
    <source>
        <dbReference type="Pfam" id="PF01261"/>
    </source>
</evidence>
<accession>A0A133UAE1</accession>
<dbReference type="PANTHER" id="PTHR12110:SF41">
    <property type="entry name" value="INOSOSE DEHYDRATASE"/>
    <property type="match status" value="1"/>
</dbReference>
<keyword evidence="3" id="KW-1185">Reference proteome</keyword>
<dbReference type="PANTHER" id="PTHR12110">
    <property type="entry name" value="HYDROXYPYRUVATE ISOMERASE"/>
    <property type="match status" value="1"/>
</dbReference>
<dbReference type="AlphaFoldDB" id="A0A133UAE1"/>
<dbReference type="Gene3D" id="3.20.20.150">
    <property type="entry name" value="Divalent-metal-dependent TIM barrel enzymes"/>
    <property type="match status" value="1"/>
</dbReference>
<evidence type="ECO:0000313" key="2">
    <source>
        <dbReference type="EMBL" id="KXA91128.1"/>
    </source>
</evidence>
<protein>
    <submittedName>
        <fullName evidence="2">Sugar phosphate isomerase</fullName>
    </submittedName>
</protein>
<reference evidence="2 3" key="1">
    <citation type="journal article" date="2016" name="Sci. Rep.">
        <title>Metabolic traits of an uncultured archaeal lineage -MSBL1- from brine pools of the Red Sea.</title>
        <authorList>
            <person name="Mwirichia R."/>
            <person name="Alam I."/>
            <person name="Rashid M."/>
            <person name="Vinu M."/>
            <person name="Ba-Alawi W."/>
            <person name="Anthony Kamau A."/>
            <person name="Kamanda Ngugi D."/>
            <person name="Goker M."/>
            <person name="Klenk H.P."/>
            <person name="Bajic V."/>
            <person name="Stingl U."/>
        </authorList>
    </citation>
    <scope>NUCLEOTIDE SEQUENCE [LARGE SCALE GENOMIC DNA]</scope>
    <source>
        <strain evidence="2">SCGC-AAA259A05</strain>
    </source>
</reference>
<name>A0A133UAE1_9EURY</name>
<dbReference type="InterPro" id="IPR050312">
    <property type="entry name" value="IolE/XylAMocC-like"/>
</dbReference>
<keyword evidence="2" id="KW-0413">Isomerase</keyword>
<sequence length="312" mass="35419">MDEKIREKFSELAKKNPERLKKNMNFSWSNWGFGRENLSVTADRLKEAGIKYIELHGNRYGENLGYDASEVRKVLEDRGVKVSGICGMFSPARDLSSNKGWVRQNAIDYIERNIKLGKELGAEYFLIVPGAVGRPDPIDKYEMDRSIETLGRIADKFTEAGIKGAVEPIRSAEVSFCHTFEDAVEYIERLDHPGVQWINGDVYHMMQEESHVGEVLKKHGDRLVNLHLADSNRRALGSGMLNLDVVIMSLYLIEHNEGKKFVTAEPLGPGGSPYPAMHAKHDPERLTELVNETIDYFRSRERVIKKSGANRR</sequence>
<comment type="caution">
    <text evidence="2">The sequence shown here is derived from an EMBL/GenBank/DDBJ whole genome shotgun (WGS) entry which is preliminary data.</text>
</comment>
<dbReference type="InterPro" id="IPR013022">
    <property type="entry name" value="Xyl_isomerase-like_TIM-brl"/>
</dbReference>
<dbReference type="SUPFAM" id="SSF51658">
    <property type="entry name" value="Xylose isomerase-like"/>
    <property type="match status" value="1"/>
</dbReference>
<dbReference type="Proteomes" id="UP000070163">
    <property type="component" value="Unassembled WGS sequence"/>
</dbReference>